<dbReference type="Proteomes" id="UP000267128">
    <property type="component" value="Unassembled WGS sequence"/>
</dbReference>
<feature type="transmembrane region" description="Helical" evidence="6">
    <location>
        <begin position="104"/>
        <end position="123"/>
    </location>
</feature>
<feature type="transmembrane region" description="Helical" evidence="6">
    <location>
        <begin position="14"/>
        <end position="35"/>
    </location>
</feature>
<dbReference type="InterPro" id="IPR007267">
    <property type="entry name" value="GtrA_DPMS_TM"/>
</dbReference>
<dbReference type="OrthoDB" id="3192123at2"/>
<protein>
    <submittedName>
        <fullName evidence="8">GtrA family protein</fullName>
    </submittedName>
</protein>
<evidence type="ECO:0000256" key="5">
    <source>
        <dbReference type="ARBA" id="ARBA00023136"/>
    </source>
</evidence>
<evidence type="ECO:0000256" key="1">
    <source>
        <dbReference type="ARBA" id="ARBA00004141"/>
    </source>
</evidence>
<feature type="domain" description="GtrA/DPMS transmembrane" evidence="7">
    <location>
        <begin position="16"/>
        <end position="128"/>
    </location>
</feature>
<dbReference type="GO" id="GO:0005886">
    <property type="term" value="C:plasma membrane"/>
    <property type="evidence" value="ECO:0007669"/>
    <property type="project" value="TreeGrafter"/>
</dbReference>
<accession>A0A3N0CPD7</accession>
<dbReference type="GO" id="GO:0000271">
    <property type="term" value="P:polysaccharide biosynthetic process"/>
    <property type="evidence" value="ECO:0007669"/>
    <property type="project" value="InterPro"/>
</dbReference>
<dbReference type="InterPro" id="IPR051401">
    <property type="entry name" value="GtrA_CellWall_Glycosyl"/>
</dbReference>
<name>A0A3N0CPD7_9ACTN</name>
<feature type="transmembrane region" description="Helical" evidence="6">
    <location>
        <begin position="41"/>
        <end position="63"/>
    </location>
</feature>
<evidence type="ECO:0000313" key="8">
    <source>
        <dbReference type="EMBL" id="RNL65332.1"/>
    </source>
</evidence>
<evidence type="ECO:0000259" key="7">
    <source>
        <dbReference type="Pfam" id="PF04138"/>
    </source>
</evidence>
<dbReference type="PANTHER" id="PTHR38459:SF1">
    <property type="entry name" value="PROPHAGE BACTOPRENOL-LINKED GLUCOSE TRANSLOCASE HOMOLOG"/>
    <property type="match status" value="1"/>
</dbReference>
<evidence type="ECO:0000256" key="4">
    <source>
        <dbReference type="ARBA" id="ARBA00022989"/>
    </source>
</evidence>
<sequence>MIGDLVRKAFSSTALRFGGVGVINTAIDTGLFVLLHDRLGILLANLASTSAGMTFSFIVNGLFTFRAEKLTVRHAATFLATTGLTMWAVQPVAIHLLLGVIDQVLVAKLVSIAICFVLNFAAYRLVVWPVDSSAVGEPYDPELT</sequence>
<dbReference type="PANTHER" id="PTHR38459">
    <property type="entry name" value="PROPHAGE BACTOPRENOL-LINKED GLUCOSE TRANSLOCASE HOMOLOG"/>
    <property type="match status" value="1"/>
</dbReference>
<comment type="subcellular location">
    <subcellularLocation>
        <location evidence="1">Membrane</location>
        <topology evidence="1">Multi-pass membrane protein</topology>
    </subcellularLocation>
</comment>
<keyword evidence="5 6" id="KW-0472">Membrane</keyword>
<dbReference type="EMBL" id="RJSE01000003">
    <property type="protein sequence ID" value="RNL65332.1"/>
    <property type="molecule type" value="Genomic_DNA"/>
</dbReference>
<reference evidence="8 9" key="1">
    <citation type="submission" date="2018-11" db="EMBL/GenBank/DDBJ databases">
        <authorList>
            <person name="Li F."/>
        </authorList>
    </citation>
    <scope>NUCLEOTIDE SEQUENCE [LARGE SCALE GENOMIC DNA]</scope>
    <source>
        <strain evidence="8 9">Gsoil 097</strain>
    </source>
</reference>
<feature type="transmembrane region" description="Helical" evidence="6">
    <location>
        <begin position="75"/>
        <end position="98"/>
    </location>
</feature>
<dbReference type="Pfam" id="PF04138">
    <property type="entry name" value="GtrA_DPMS_TM"/>
    <property type="match status" value="1"/>
</dbReference>
<organism evidence="8 9">
    <name type="scientific">Nocardioides marmoriginsengisoli</name>
    <dbReference type="NCBI Taxonomy" id="661483"/>
    <lineage>
        <taxon>Bacteria</taxon>
        <taxon>Bacillati</taxon>
        <taxon>Actinomycetota</taxon>
        <taxon>Actinomycetes</taxon>
        <taxon>Propionibacteriales</taxon>
        <taxon>Nocardioidaceae</taxon>
        <taxon>Nocardioides</taxon>
    </lineage>
</organism>
<keyword evidence="3 6" id="KW-0812">Transmembrane</keyword>
<evidence type="ECO:0000313" key="9">
    <source>
        <dbReference type="Proteomes" id="UP000267128"/>
    </source>
</evidence>
<gene>
    <name evidence="8" type="ORF">EFK50_05065</name>
</gene>
<keyword evidence="9" id="KW-1185">Reference proteome</keyword>
<dbReference type="AlphaFoldDB" id="A0A3N0CPD7"/>
<comment type="similarity">
    <text evidence="2">Belongs to the GtrA family.</text>
</comment>
<proteinExistence type="inferred from homology"/>
<keyword evidence="4 6" id="KW-1133">Transmembrane helix</keyword>
<evidence type="ECO:0000256" key="3">
    <source>
        <dbReference type="ARBA" id="ARBA00022692"/>
    </source>
</evidence>
<evidence type="ECO:0000256" key="6">
    <source>
        <dbReference type="SAM" id="Phobius"/>
    </source>
</evidence>
<comment type="caution">
    <text evidence="8">The sequence shown here is derived from an EMBL/GenBank/DDBJ whole genome shotgun (WGS) entry which is preliminary data.</text>
</comment>
<evidence type="ECO:0000256" key="2">
    <source>
        <dbReference type="ARBA" id="ARBA00009399"/>
    </source>
</evidence>